<keyword evidence="1" id="KW-0472">Membrane</keyword>
<feature type="transmembrane region" description="Helical" evidence="1">
    <location>
        <begin position="6"/>
        <end position="26"/>
    </location>
</feature>
<protein>
    <submittedName>
        <fullName evidence="2">Preprotein translocase subunit YajC</fullName>
    </submittedName>
</protein>
<name>A0ABU1TMM4_9FLAO</name>
<evidence type="ECO:0000313" key="3">
    <source>
        <dbReference type="Proteomes" id="UP001255185"/>
    </source>
</evidence>
<evidence type="ECO:0000313" key="2">
    <source>
        <dbReference type="EMBL" id="MDR6967128.1"/>
    </source>
</evidence>
<keyword evidence="1" id="KW-1133">Transmembrane helix</keyword>
<keyword evidence="1" id="KW-0812">Transmembrane</keyword>
<dbReference type="Proteomes" id="UP001255185">
    <property type="component" value="Unassembled WGS sequence"/>
</dbReference>
<accession>A0ABU1TMM4</accession>
<evidence type="ECO:0000256" key="1">
    <source>
        <dbReference type="SAM" id="Phobius"/>
    </source>
</evidence>
<feature type="transmembrane region" description="Helical" evidence="1">
    <location>
        <begin position="38"/>
        <end position="60"/>
    </location>
</feature>
<sequence>MFTQGQLLFAVFFVVVFIIAMIYSYRKDIKLHRKYYKGSYIILLGFFVFIGFLFFIKGYLKH</sequence>
<gene>
    <name evidence="2" type="ORF">J2X31_001135</name>
</gene>
<proteinExistence type="predicted"/>
<organism evidence="2 3">
    <name type="scientific">Flavobacterium arsenatis</name>
    <dbReference type="NCBI Taxonomy" id="1484332"/>
    <lineage>
        <taxon>Bacteria</taxon>
        <taxon>Pseudomonadati</taxon>
        <taxon>Bacteroidota</taxon>
        <taxon>Flavobacteriia</taxon>
        <taxon>Flavobacteriales</taxon>
        <taxon>Flavobacteriaceae</taxon>
        <taxon>Flavobacterium</taxon>
    </lineage>
</organism>
<reference evidence="2 3" key="1">
    <citation type="submission" date="2023-07" db="EMBL/GenBank/DDBJ databases">
        <title>Sorghum-associated microbial communities from plants grown in Nebraska, USA.</title>
        <authorList>
            <person name="Schachtman D."/>
        </authorList>
    </citation>
    <scope>NUCLEOTIDE SEQUENCE [LARGE SCALE GENOMIC DNA]</scope>
    <source>
        <strain evidence="2 3">3773</strain>
    </source>
</reference>
<keyword evidence="3" id="KW-1185">Reference proteome</keyword>
<dbReference type="EMBL" id="JAVDVI010000004">
    <property type="protein sequence ID" value="MDR6967128.1"/>
    <property type="molecule type" value="Genomic_DNA"/>
</dbReference>
<comment type="caution">
    <text evidence="2">The sequence shown here is derived from an EMBL/GenBank/DDBJ whole genome shotgun (WGS) entry which is preliminary data.</text>
</comment>